<accession>A0A0L6UYF3</accession>
<dbReference type="Pfam" id="PF22936">
    <property type="entry name" value="Pol_BBD"/>
    <property type="match status" value="1"/>
</dbReference>
<evidence type="ECO:0000313" key="3">
    <source>
        <dbReference type="Proteomes" id="UP000037035"/>
    </source>
</evidence>
<dbReference type="EMBL" id="LAVV01008404">
    <property type="protein sequence ID" value="KNZ52880.1"/>
    <property type="molecule type" value="Genomic_DNA"/>
</dbReference>
<keyword evidence="3" id="KW-1185">Reference proteome</keyword>
<evidence type="ECO:0000313" key="2">
    <source>
        <dbReference type="EMBL" id="KNZ52880.1"/>
    </source>
</evidence>
<reference evidence="2 3" key="1">
    <citation type="submission" date="2015-08" db="EMBL/GenBank/DDBJ databases">
        <title>Next Generation Sequencing and Analysis of the Genome of Puccinia sorghi L Schw, the Causal Agent of Maize Common Rust.</title>
        <authorList>
            <person name="Rochi L."/>
            <person name="Burguener G."/>
            <person name="Darino M."/>
            <person name="Turjanski A."/>
            <person name="Kreff E."/>
            <person name="Dieguez M.J."/>
            <person name="Sacco F."/>
        </authorList>
    </citation>
    <scope>NUCLEOTIDE SEQUENCE [LARGE SCALE GENOMIC DNA]</scope>
    <source>
        <strain evidence="2 3">RO10H11247</strain>
    </source>
</reference>
<dbReference type="AlphaFoldDB" id="A0A0L6UYF3"/>
<organism evidence="2 3">
    <name type="scientific">Puccinia sorghi</name>
    <dbReference type="NCBI Taxonomy" id="27349"/>
    <lineage>
        <taxon>Eukaryota</taxon>
        <taxon>Fungi</taxon>
        <taxon>Dikarya</taxon>
        <taxon>Basidiomycota</taxon>
        <taxon>Pucciniomycotina</taxon>
        <taxon>Pucciniomycetes</taxon>
        <taxon>Pucciniales</taxon>
        <taxon>Pucciniaceae</taxon>
        <taxon>Puccinia</taxon>
    </lineage>
</organism>
<dbReference type="Proteomes" id="UP000037035">
    <property type="component" value="Unassembled WGS sequence"/>
</dbReference>
<feature type="domain" description="Retrovirus-related Pol polyprotein from transposon TNT 1-94-like beta-barrel" evidence="1">
    <location>
        <begin position="25"/>
        <end position="90"/>
    </location>
</feature>
<protein>
    <recommendedName>
        <fullName evidence="1">Retrovirus-related Pol polyprotein from transposon TNT 1-94-like beta-barrel domain-containing protein</fullName>
    </recommendedName>
</protein>
<feature type="non-terminal residue" evidence="2">
    <location>
        <position position="1"/>
    </location>
</feature>
<proteinExistence type="predicted"/>
<dbReference type="VEuPathDB" id="FungiDB:VP01_3411g3"/>
<gene>
    <name evidence="2" type="ORF">VP01_3411g3</name>
</gene>
<dbReference type="InterPro" id="IPR054722">
    <property type="entry name" value="PolX-like_BBD"/>
</dbReference>
<evidence type="ECO:0000259" key="1">
    <source>
        <dbReference type="Pfam" id="PF22936"/>
    </source>
</evidence>
<sequence length="91" mass="9815">LIEADSNDGESVTLLLNSKENKPIILNSRASHHMVNDPQFLKKDRDVSLKISTGGLNSTLQGTATGTAILRNGVGEKIILHDVILVPDLNE</sequence>
<comment type="caution">
    <text evidence="2">The sequence shown here is derived from an EMBL/GenBank/DDBJ whole genome shotgun (WGS) entry which is preliminary data.</text>
</comment>
<dbReference type="OrthoDB" id="6770508at2759"/>
<name>A0A0L6UYF3_9BASI</name>